<evidence type="ECO:0008006" key="5">
    <source>
        <dbReference type="Google" id="ProtNLM"/>
    </source>
</evidence>
<evidence type="ECO:0000256" key="2">
    <source>
        <dbReference type="SAM" id="SignalP"/>
    </source>
</evidence>
<accession>A0ABV2UJG9</accession>
<reference evidence="3 4" key="1">
    <citation type="submission" date="2024-06" db="EMBL/GenBank/DDBJ databases">
        <title>The Natural Products Discovery Center: Release of the First 8490 Sequenced Strains for Exploring Actinobacteria Biosynthetic Diversity.</title>
        <authorList>
            <person name="Kalkreuter E."/>
            <person name="Kautsar S.A."/>
            <person name="Yang D."/>
            <person name="Bader C.D."/>
            <person name="Teijaro C.N."/>
            <person name="Fluegel L."/>
            <person name="Davis C.M."/>
            <person name="Simpson J.R."/>
            <person name="Lauterbach L."/>
            <person name="Steele A.D."/>
            <person name="Gui C."/>
            <person name="Meng S."/>
            <person name="Li G."/>
            <person name="Viehrig K."/>
            <person name="Ye F."/>
            <person name="Su P."/>
            <person name="Kiefer A.F."/>
            <person name="Nichols A."/>
            <person name="Cepeda A.J."/>
            <person name="Yan W."/>
            <person name="Fan B."/>
            <person name="Jiang Y."/>
            <person name="Adhikari A."/>
            <person name="Zheng C.-J."/>
            <person name="Schuster L."/>
            <person name="Cowan T.M."/>
            <person name="Smanski M.J."/>
            <person name="Chevrette M.G."/>
            <person name="De Carvalho L.P.S."/>
            <person name="Shen B."/>
        </authorList>
    </citation>
    <scope>NUCLEOTIDE SEQUENCE [LARGE SCALE GENOMIC DNA]</scope>
    <source>
        <strain evidence="3 4">NPDC005137</strain>
    </source>
</reference>
<dbReference type="RefSeq" id="WP_356502550.1">
    <property type="nucleotide sequence ID" value="NZ_JBEXEF010000037.1"/>
</dbReference>
<feature type="chain" id="PRO_5046396690" description="GerMN domain-containing protein" evidence="2">
    <location>
        <begin position="22"/>
        <end position="196"/>
    </location>
</feature>
<feature type="signal peptide" evidence="2">
    <location>
        <begin position="1"/>
        <end position="21"/>
    </location>
</feature>
<keyword evidence="4" id="KW-1185">Reference proteome</keyword>
<evidence type="ECO:0000256" key="1">
    <source>
        <dbReference type="SAM" id="MobiDB-lite"/>
    </source>
</evidence>
<proteinExistence type="predicted"/>
<dbReference type="Proteomes" id="UP001550044">
    <property type="component" value="Unassembled WGS sequence"/>
</dbReference>
<organism evidence="3 4">
    <name type="scientific">Streptomyces sp. 900116325</name>
    <dbReference type="NCBI Taxonomy" id="3154295"/>
    <lineage>
        <taxon>Bacteria</taxon>
        <taxon>Bacillati</taxon>
        <taxon>Actinomycetota</taxon>
        <taxon>Actinomycetes</taxon>
        <taxon>Kitasatosporales</taxon>
        <taxon>Streptomycetaceae</taxon>
        <taxon>Streptomyces</taxon>
    </lineage>
</organism>
<comment type="caution">
    <text evidence="3">The sequence shown here is derived from an EMBL/GenBank/DDBJ whole genome shotgun (WGS) entry which is preliminary data.</text>
</comment>
<keyword evidence="2" id="KW-0732">Signal</keyword>
<evidence type="ECO:0000313" key="4">
    <source>
        <dbReference type="Proteomes" id="UP001550044"/>
    </source>
</evidence>
<sequence length="196" mass="20032">MRRSRVAALLAGFTAALTLSACGVPPSDVIQAGAPASGLFSPDPKPSVPTVIPLYFLHNGDLAPYSRKVSGPGGIGGVVRLLFGGPTTSEAVTATTELPHLTNTPEVAISGDNTFSIQLPEGVPPFSHLAMRQLACTVAHVAVTFAALPTDPNRDGATAAPPVNAQRSPGHTSVHVLGDGWAMKQSDASCPDPVQP</sequence>
<dbReference type="EMBL" id="JBEXIP010000048">
    <property type="protein sequence ID" value="MET8437995.1"/>
    <property type="molecule type" value="Genomic_DNA"/>
</dbReference>
<feature type="region of interest" description="Disordered" evidence="1">
    <location>
        <begin position="153"/>
        <end position="176"/>
    </location>
</feature>
<gene>
    <name evidence="3" type="ORF">ABZV61_35660</name>
</gene>
<name>A0ABV2UJG9_9ACTN</name>
<evidence type="ECO:0000313" key="3">
    <source>
        <dbReference type="EMBL" id="MET8437995.1"/>
    </source>
</evidence>
<dbReference type="PROSITE" id="PS51257">
    <property type="entry name" value="PROKAR_LIPOPROTEIN"/>
    <property type="match status" value="1"/>
</dbReference>
<protein>
    <recommendedName>
        <fullName evidence="5">GerMN domain-containing protein</fullName>
    </recommendedName>
</protein>